<comment type="caution">
    <text evidence="1">The sequence shown here is derived from an EMBL/GenBank/DDBJ whole genome shotgun (WGS) entry which is preliminary data.</text>
</comment>
<keyword evidence="2" id="KW-1185">Reference proteome</keyword>
<dbReference type="GeneID" id="76044512"/>
<dbReference type="EMBL" id="FOGK01000023">
    <property type="protein sequence ID" value="SER87535.1"/>
    <property type="molecule type" value="Genomic_DNA"/>
</dbReference>
<gene>
    <name evidence="1" type="ORF">SAMN04487973_12311</name>
</gene>
<dbReference type="RefSeq" id="WP_057807989.1">
    <property type="nucleotide sequence ID" value="NZ_BJYP01000046.1"/>
</dbReference>
<name>A0A1H9SRT3_9LACO</name>
<reference evidence="1 2" key="1">
    <citation type="submission" date="2016-10" db="EMBL/GenBank/DDBJ databases">
        <authorList>
            <person name="Varghese N."/>
            <person name="Submissions S."/>
        </authorList>
    </citation>
    <scope>NUCLEOTIDE SEQUENCE [LARGE SCALE GENOMIC DNA]</scope>
    <source>
        <strain evidence="1 2">CGMCC 1.3889</strain>
    </source>
</reference>
<sequence length="80" mass="9421">MKDEECRYQRFEVLCDHCPMIKNGFNGRAIKEYENTYLIELDMDTVCNEDRKSLMHITDFNGRVVIAKKYIQAVENAIAQ</sequence>
<protein>
    <submittedName>
        <fullName evidence="1">Uncharacterized protein</fullName>
    </submittedName>
</protein>
<organism evidence="1 2">
    <name type="scientific">Pediococcus ethanolidurans</name>
    <dbReference type="NCBI Taxonomy" id="319653"/>
    <lineage>
        <taxon>Bacteria</taxon>
        <taxon>Bacillati</taxon>
        <taxon>Bacillota</taxon>
        <taxon>Bacilli</taxon>
        <taxon>Lactobacillales</taxon>
        <taxon>Lactobacillaceae</taxon>
        <taxon>Pediococcus</taxon>
    </lineage>
</organism>
<proteinExistence type="predicted"/>
<accession>A0A1H9SRT3</accession>
<evidence type="ECO:0000313" key="2">
    <source>
        <dbReference type="Proteomes" id="UP000182818"/>
    </source>
</evidence>
<dbReference type="Proteomes" id="UP000182818">
    <property type="component" value="Unassembled WGS sequence"/>
</dbReference>
<evidence type="ECO:0000313" key="1">
    <source>
        <dbReference type="EMBL" id="SER87535.1"/>
    </source>
</evidence>